<keyword evidence="4 8" id="KW-0418">Kinase</keyword>
<evidence type="ECO:0000256" key="6">
    <source>
        <dbReference type="SAM" id="MobiDB-lite"/>
    </source>
</evidence>
<feature type="compositionally biased region" description="Low complexity" evidence="6">
    <location>
        <begin position="608"/>
        <end position="627"/>
    </location>
</feature>
<evidence type="ECO:0000256" key="1">
    <source>
        <dbReference type="ARBA" id="ARBA00022527"/>
    </source>
</evidence>
<feature type="region of interest" description="Disordered" evidence="6">
    <location>
        <begin position="510"/>
        <end position="634"/>
    </location>
</feature>
<keyword evidence="9" id="KW-1185">Reference proteome</keyword>
<gene>
    <name evidence="8" type="ORF">SEMRO_958_G224660.1</name>
</gene>
<feature type="domain" description="Protein kinase" evidence="7">
    <location>
        <begin position="175"/>
        <end position="505"/>
    </location>
</feature>
<dbReference type="PROSITE" id="PS50011">
    <property type="entry name" value="PROTEIN_KINASE_DOM"/>
    <property type="match status" value="1"/>
</dbReference>
<evidence type="ECO:0000256" key="2">
    <source>
        <dbReference type="ARBA" id="ARBA00022679"/>
    </source>
</evidence>
<proteinExistence type="predicted"/>
<keyword evidence="1" id="KW-0723">Serine/threonine-protein kinase</keyword>
<evidence type="ECO:0000313" key="8">
    <source>
        <dbReference type="EMBL" id="CAB9518721.1"/>
    </source>
</evidence>
<organism evidence="8 9">
    <name type="scientific">Seminavis robusta</name>
    <dbReference type="NCBI Taxonomy" id="568900"/>
    <lineage>
        <taxon>Eukaryota</taxon>
        <taxon>Sar</taxon>
        <taxon>Stramenopiles</taxon>
        <taxon>Ochrophyta</taxon>
        <taxon>Bacillariophyta</taxon>
        <taxon>Bacillariophyceae</taxon>
        <taxon>Bacillariophycidae</taxon>
        <taxon>Naviculales</taxon>
        <taxon>Naviculaceae</taxon>
        <taxon>Seminavis</taxon>
    </lineage>
</organism>
<dbReference type="InterPro" id="IPR000719">
    <property type="entry name" value="Prot_kinase_dom"/>
</dbReference>
<dbReference type="GO" id="GO:0005524">
    <property type="term" value="F:ATP binding"/>
    <property type="evidence" value="ECO:0007669"/>
    <property type="project" value="UniProtKB-KW"/>
</dbReference>
<evidence type="ECO:0000256" key="5">
    <source>
        <dbReference type="ARBA" id="ARBA00022840"/>
    </source>
</evidence>
<dbReference type="PANTHER" id="PTHR24345">
    <property type="entry name" value="SERINE/THREONINE-PROTEIN KINASE PLK"/>
    <property type="match status" value="1"/>
</dbReference>
<evidence type="ECO:0000256" key="3">
    <source>
        <dbReference type="ARBA" id="ARBA00022741"/>
    </source>
</evidence>
<evidence type="ECO:0000256" key="4">
    <source>
        <dbReference type="ARBA" id="ARBA00022777"/>
    </source>
</evidence>
<dbReference type="Gene3D" id="1.10.510.10">
    <property type="entry name" value="Transferase(Phosphotransferase) domain 1"/>
    <property type="match status" value="1"/>
</dbReference>
<accession>A0A9N8EC69</accession>
<keyword evidence="3" id="KW-0547">Nucleotide-binding</keyword>
<dbReference type="InterPro" id="IPR011009">
    <property type="entry name" value="Kinase-like_dom_sf"/>
</dbReference>
<dbReference type="Pfam" id="PF00069">
    <property type="entry name" value="Pkinase"/>
    <property type="match status" value="1"/>
</dbReference>
<dbReference type="SUPFAM" id="SSF56112">
    <property type="entry name" value="Protein kinase-like (PK-like)"/>
    <property type="match status" value="1"/>
</dbReference>
<protein>
    <submittedName>
        <fullName evidence="8">Activated protein kinase catalytic subunit alpha-1</fullName>
    </submittedName>
</protein>
<dbReference type="EMBL" id="CAICTM010000956">
    <property type="protein sequence ID" value="CAB9518721.1"/>
    <property type="molecule type" value="Genomic_DNA"/>
</dbReference>
<dbReference type="GO" id="GO:0005634">
    <property type="term" value="C:nucleus"/>
    <property type="evidence" value="ECO:0007669"/>
    <property type="project" value="TreeGrafter"/>
</dbReference>
<evidence type="ECO:0000259" key="7">
    <source>
        <dbReference type="PROSITE" id="PS50011"/>
    </source>
</evidence>
<comment type="caution">
    <text evidence="8">The sequence shown here is derived from an EMBL/GenBank/DDBJ whole genome shotgun (WGS) entry which is preliminary data.</text>
</comment>
<dbReference type="SMART" id="SM00220">
    <property type="entry name" value="S_TKc"/>
    <property type="match status" value="1"/>
</dbReference>
<dbReference type="AlphaFoldDB" id="A0A9N8EC69"/>
<sequence>MDCLPKSNTSPFLHDAGSVAECPTTCPREKLPAHHCYWDEALFDCFHDLSGHDNNHNHNNSNHPQDYASTSSYGFGSFSVTVSADSSRYDDEDDEEGYGGHAALHYADVEEAGPPARPQEFPTPFVHQGIRTMVRAMDHRTRKIRDVKNVLLAVAAPDNNNQQQRFPNSITERAYLLKKKIAKSSYGNRYLSVVLQRRTSISRTSSFERDENKRPEDDWNEVEWESTEQFVTVTVSPWNQAMRQHRRSLSCKRAGPVHAIAAMQHVGNYHPHVLGLVGVFEDEEHLYTVSRVHGDFVDLQTKIVSGRSQGAYVPNEAEARGIFHQLLQGLFHLQRKGVCHSNLSLENVYIDRATNQNLAIVDLARAIRVPYNDPSNYGCLAGESEGTPRRLLQLLPQDFASHPTENLMYLAPEILENEDAFDGFAADLFAAAVVLFVLLVGMAPFKTAHYWDAAYAEISSGNLHGLLASLNIQLSDEAIGLLQNMFWRDPRDRLTLAEILDHPWVKNQRFPANSKAKGNTIPRNTSNSHLSGGETASTSSSDKPDKARLTPKRKTISQVMSGFFTKEGKDSSGSGNPSKHRHSDSSSSIKGWAGLMNNSSRGSKARRASLGGLSSAASSATAGSPGSHKSISCDDEKEVYSGFQVLQLPKL</sequence>
<name>A0A9N8EC69_9STRA</name>
<reference evidence="8" key="1">
    <citation type="submission" date="2020-06" db="EMBL/GenBank/DDBJ databases">
        <authorList>
            <consortium name="Plant Systems Biology data submission"/>
        </authorList>
    </citation>
    <scope>NUCLEOTIDE SEQUENCE</scope>
    <source>
        <strain evidence="8">D6</strain>
    </source>
</reference>
<evidence type="ECO:0000313" key="9">
    <source>
        <dbReference type="Proteomes" id="UP001153069"/>
    </source>
</evidence>
<dbReference type="PANTHER" id="PTHR24345:SF91">
    <property type="entry name" value="SERINE_THREONINE-PROTEIN KINASE PLK4"/>
    <property type="match status" value="1"/>
</dbReference>
<keyword evidence="2" id="KW-0808">Transferase</keyword>
<feature type="compositionally biased region" description="Polar residues" evidence="6">
    <location>
        <begin position="521"/>
        <end position="541"/>
    </location>
</feature>
<dbReference type="Proteomes" id="UP001153069">
    <property type="component" value="Unassembled WGS sequence"/>
</dbReference>
<dbReference type="GO" id="GO:0004674">
    <property type="term" value="F:protein serine/threonine kinase activity"/>
    <property type="evidence" value="ECO:0007669"/>
    <property type="project" value="UniProtKB-KW"/>
</dbReference>
<keyword evidence="5" id="KW-0067">ATP-binding</keyword>